<evidence type="ECO:0000259" key="1">
    <source>
        <dbReference type="Pfam" id="PF04754"/>
    </source>
</evidence>
<proteinExistence type="predicted"/>
<organism evidence="2 3">
    <name type="scientific">Nocardia panacis</name>
    <dbReference type="NCBI Taxonomy" id="2340916"/>
    <lineage>
        <taxon>Bacteria</taxon>
        <taxon>Bacillati</taxon>
        <taxon>Actinomycetota</taxon>
        <taxon>Actinomycetes</taxon>
        <taxon>Mycobacteriales</taxon>
        <taxon>Nocardiaceae</taxon>
        <taxon>Nocardia</taxon>
    </lineage>
</organism>
<feature type="domain" description="Transposase (putative) YhgA-like" evidence="1">
    <location>
        <begin position="9"/>
        <end position="188"/>
    </location>
</feature>
<reference evidence="2 3" key="1">
    <citation type="submission" date="2018-09" db="EMBL/GenBank/DDBJ databases">
        <title>YIM PH21274 draft genome.</title>
        <authorList>
            <person name="Miao C."/>
        </authorList>
    </citation>
    <scope>NUCLEOTIDE SEQUENCE [LARGE SCALE GENOMIC DNA]</scope>
    <source>
        <strain evidence="2 3">YIM PH 21724</strain>
    </source>
</reference>
<dbReference type="OrthoDB" id="4539897at2"/>
<protein>
    <recommendedName>
        <fullName evidence="1">Transposase (putative) YhgA-like domain-containing protein</fullName>
    </recommendedName>
</protein>
<dbReference type="Proteomes" id="UP000266677">
    <property type="component" value="Unassembled WGS sequence"/>
</dbReference>
<comment type="caution">
    <text evidence="2">The sequence shown here is derived from an EMBL/GenBank/DDBJ whole genome shotgun (WGS) entry which is preliminary data.</text>
</comment>
<dbReference type="InterPro" id="IPR051699">
    <property type="entry name" value="Rpn/YhgA-like_nuclease"/>
</dbReference>
<gene>
    <name evidence="2" type="ORF">D5S18_18350</name>
</gene>
<dbReference type="EMBL" id="QZFU01000020">
    <property type="protein sequence ID" value="RJO74115.1"/>
    <property type="molecule type" value="Genomic_DNA"/>
</dbReference>
<sequence length="325" mass="36727">MSRGPNINDLYFRKVLETLANAASELRAVLPKELAEQLDWDALERDCRSLISPKLRERESDLIFRTKLAGRSTVIYILIEHQSQPDPLMPFRMLEYMVQIWNRWLADQPKTPKPKKVPLIIPLVVHAGRRARWTGPTELLDVIDADPVALEKFGAYLPRFRFLLDDVCATKVDALRERPLTVPVFALLMLLTMARPSRNAEVELNSLIDHMLDAPEGSFDDEDLKAMAGYILNTDLTSDEIIDTAFARLGSDAKEIVMTIADTLRAEGRVQERVDMLLKLLASKFGRLPKQTIVSIKSADAAKLGTWFDRALTANHLEEVLHTGS</sequence>
<dbReference type="InterPro" id="IPR006842">
    <property type="entry name" value="Transposase_31"/>
</dbReference>
<name>A0A3A4KI95_9NOCA</name>
<evidence type="ECO:0000313" key="3">
    <source>
        <dbReference type="Proteomes" id="UP000266677"/>
    </source>
</evidence>
<dbReference type="PANTHER" id="PTHR34611">
    <property type="match status" value="1"/>
</dbReference>
<keyword evidence="3" id="KW-1185">Reference proteome</keyword>
<dbReference type="Pfam" id="PF04754">
    <property type="entry name" value="Transposase_31"/>
    <property type="match status" value="1"/>
</dbReference>
<dbReference type="GO" id="GO:1990238">
    <property type="term" value="F:double-stranded DNA endonuclease activity"/>
    <property type="evidence" value="ECO:0007669"/>
    <property type="project" value="TreeGrafter"/>
</dbReference>
<accession>A0A3A4KI95</accession>
<evidence type="ECO:0000313" key="2">
    <source>
        <dbReference type="EMBL" id="RJO74115.1"/>
    </source>
</evidence>
<dbReference type="RefSeq" id="WP_120042281.1">
    <property type="nucleotide sequence ID" value="NZ_QZFU01000020.1"/>
</dbReference>
<dbReference type="GO" id="GO:0006310">
    <property type="term" value="P:DNA recombination"/>
    <property type="evidence" value="ECO:0007669"/>
    <property type="project" value="TreeGrafter"/>
</dbReference>
<dbReference type="PANTHER" id="PTHR34611:SF2">
    <property type="entry name" value="INACTIVE RECOMBINATION-PROMOTING NUCLEASE-LIKE PROTEIN RPNE-RELATED"/>
    <property type="match status" value="1"/>
</dbReference>
<dbReference type="AlphaFoldDB" id="A0A3A4KI95"/>